<evidence type="ECO:0000313" key="3">
    <source>
        <dbReference type="EMBL" id="KAB7517660.1"/>
    </source>
</evidence>
<accession>A0A5N5UJW6</accession>
<dbReference type="EMBL" id="QKKZ01000001">
    <property type="protein sequence ID" value="KAB7516352.1"/>
    <property type="molecule type" value="Genomic_DNA"/>
</dbReference>
<reference evidence="4 5" key="1">
    <citation type="submission" date="2019-10" db="EMBL/GenBank/DDBJ databases">
        <title>Unraveling microbial dark matter from salterns through culturing: the case of the genus Halosegnis.</title>
        <authorList>
            <person name="Duran-Viseras A."/>
            <person name="Andrei A.-S."/>
            <person name="Vera-Gargallo B."/>
            <person name="Ghai R."/>
            <person name="Sanchez-Porro C."/>
            <person name="Ventosa A."/>
        </authorList>
    </citation>
    <scope>NUCLEOTIDE SEQUENCE [LARGE SCALE GENOMIC DNA]</scope>
    <source>
        <strain evidence="1 5">F17-44</strain>
        <strain evidence="2 6">F18-79</strain>
        <strain evidence="3 4">F19-13</strain>
    </source>
</reference>
<accession>A0A5N5UFX6</accession>
<evidence type="ECO:0000313" key="2">
    <source>
        <dbReference type="EMBL" id="KAB7516352.1"/>
    </source>
</evidence>
<protein>
    <submittedName>
        <fullName evidence="3">Conditioned medium-induced protein 4</fullName>
    </submittedName>
</protein>
<comment type="caution">
    <text evidence="3">The sequence shown here is derived from an EMBL/GenBank/DDBJ whole genome shotgun (WGS) entry which is preliminary data.</text>
</comment>
<evidence type="ECO:0000313" key="4">
    <source>
        <dbReference type="Proteomes" id="UP000326207"/>
    </source>
</evidence>
<dbReference type="AlphaFoldDB" id="A0A5N5UJW6"/>
<evidence type="ECO:0000313" key="5">
    <source>
        <dbReference type="Proteomes" id="UP000326302"/>
    </source>
</evidence>
<sequence>MDEQTEALRDIFMEVSDEGTVTESQEADRGSLTGGDNADRIAAVIGQMREKYEFATDLDTDALEAIVRGYFDGRTDSDIADDLGVARDTVARARLDLHLIRDRDRDAPFDLDSLRALADASTAEAAAELGVSDSTVRRYRRVLDAEAESRRVSKRFYSAFTDAIPDADLSEAMTQEAVEDGLDDATDGMETNVSF</sequence>
<evidence type="ECO:0000313" key="6">
    <source>
        <dbReference type="Proteomes" id="UP000326865"/>
    </source>
</evidence>
<name>A0A5N5UJW6_9EURY</name>
<dbReference type="RefSeq" id="WP_152120298.1">
    <property type="nucleotide sequence ID" value="NZ_QJOW01000003.1"/>
</dbReference>
<dbReference type="Proteomes" id="UP000326865">
    <property type="component" value="Unassembled WGS sequence"/>
</dbReference>
<dbReference type="EMBL" id="QJOW01000003">
    <property type="protein sequence ID" value="KAB7515298.1"/>
    <property type="molecule type" value="Genomic_DNA"/>
</dbReference>
<organism evidence="3 4">
    <name type="scientific">Halosegnis rubeus</name>
    <dbReference type="NCBI Taxonomy" id="2212850"/>
    <lineage>
        <taxon>Archaea</taxon>
        <taxon>Methanobacteriati</taxon>
        <taxon>Methanobacteriota</taxon>
        <taxon>Stenosarchaea group</taxon>
        <taxon>Halobacteria</taxon>
        <taxon>Halobacteriales</taxon>
        <taxon>Natronomonadaceae</taxon>
        <taxon>Halosegnis</taxon>
    </lineage>
</organism>
<accession>A0A5N5U9X2</accession>
<dbReference type="EMBL" id="QMDY01000004">
    <property type="protein sequence ID" value="KAB7517660.1"/>
    <property type="molecule type" value="Genomic_DNA"/>
</dbReference>
<proteinExistence type="predicted"/>
<dbReference type="OrthoDB" id="146450at2157"/>
<dbReference type="Proteomes" id="UP000326302">
    <property type="component" value="Unassembled WGS sequence"/>
</dbReference>
<gene>
    <name evidence="2" type="ORF">DM867_04300</name>
    <name evidence="1" type="ORF">DMP03_08680</name>
    <name evidence="3" type="ORF">DP108_08820</name>
</gene>
<evidence type="ECO:0000313" key="1">
    <source>
        <dbReference type="EMBL" id="KAB7515298.1"/>
    </source>
</evidence>
<keyword evidence="6" id="KW-1185">Reference proteome</keyword>
<dbReference type="Proteomes" id="UP000326207">
    <property type="component" value="Unassembled WGS sequence"/>
</dbReference>